<gene>
    <name evidence="1" type="ORF">CKO45_07425</name>
</gene>
<keyword evidence="2" id="KW-1185">Reference proteome</keyword>
<dbReference type="Proteomes" id="UP000697995">
    <property type="component" value="Unassembled WGS sequence"/>
</dbReference>
<evidence type="ECO:0000313" key="2">
    <source>
        <dbReference type="Proteomes" id="UP000697995"/>
    </source>
</evidence>
<dbReference type="RefSeq" id="WP_133217550.1">
    <property type="nucleotide sequence ID" value="NZ_NRSG01000037.1"/>
</dbReference>
<protein>
    <submittedName>
        <fullName evidence="1">Uncharacterized protein</fullName>
    </submittedName>
</protein>
<evidence type="ECO:0000313" key="1">
    <source>
        <dbReference type="EMBL" id="MBK1658058.1"/>
    </source>
</evidence>
<dbReference type="EMBL" id="NRSG01000037">
    <property type="protein sequence ID" value="MBK1658058.1"/>
    <property type="molecule type" value="Genomic_DNA"/>
</dbReference>
<proteinExistence type="predicted"/>
<sequence>MARPPKPRIDLDLPPLIDPVLRDYRALLSDDPAFRDADALKQLAARYAAARAVVAQLEHLLKIAADHGGQVDSKDLDDSLAHYRKAMALDLKEEPAADDEGDGG</sequence>
<accession>A0ABS1CU88</accession>
<organism evidence="1 2">
    <name type="scientific">Paracraurococcus ruber</name>
    <dbReference type="NCBI Taxonomy" id="77675"/>
    <lineage>
        <taxon>Bacteria</taxon>
        <taxon>Pseudomonadati</taxon>
        <taxon>Pseudomonadota</taxon>
        <taxon>Alphaproteobacteria</taxon>
        <taxon>Acetobacterales</taxon>
        <taxon>Roseomonadaceae</taxon>
        <taxon>Paracraurococcus</taxon>
    </lineage>
</organism>
<name>A0ABS1CU88_9PROT</name>
<reference evidence="1 2" key="1">
    <citation type="journal article" date="2020" name="Microorganisms">
        <title>Osmotic Adaptation and Compatible Solute Biosynthesis of Phototrophic Bacteria as Revealed from Genome Analyses.</title>
        <authorList>
            <person name="Imhoff J.F."/>
            <person name="Rahn T."/>
            <person name="Kunzel S."/>
            <person name="Keller A."/>
            <person name="Neulinger S.C."/>
        </authorList>
    </citation>
    <scope>NUCLEOTIDE SEQUENCE [LARGE SCALE GENOMIC DNA]</scope>
    <source>
        <strain evidence="1 2">DSM 15382</strain>
    </source>
</reference>
<comment type="caution">
    <text evidence="1">The sequence shown here is derived from an EMBL/GenBank/DDBJ whole genome shotgun (WGS) entry which is preliminary data.</text>
</comment>